<evidence type="ECO:0000313" key="2">
    <source>
        <dbReference type="Proteomes" id="UP001148125"/>
    </source>
</evidence>
<reference evidence="1" key="1">
    <citation type="submission" date="2024-05" db="EMBL/GenBank/DDBJ databases">
        <title>Alkalihalobacillus sp. strain MEB203 novel alkaliphilic bacterium from Lonar Lake, India.</title>
        <authorList>
            <person name="Joshi A."/>
            <person name="Thite S."/>
            <person name="Mengade P."/>
        </authorList>
    </citation>
    <scope>NUCLEOTIDE SEQUENCE</scope>
    <source>
        <strain evidence="1">MEB 203</strain>
    </source>
</reference>
<dbReference type="EMBL" id="JAOTPO010000007">
    <property type="protein sequence ID" value="MDE5414124.1"/>
    <property type="molecule type" value="Genomic_DNA"/>
</dbReference>
<accession>A0ABT5VF88</accession>
<proteinExistence type="predicted"/>
<comment type="caution">
    <text evidence="1">The sequence shown here is derived from an EMBL/GenBank/DDBJ whole genome shotgun (WGS) entry which is preliminary data.</text>
</comment>
<gene>
    <name evidence="1" type="ORF">N7Z68_12095</name>
</gene>
<sequence length="99" mass="10937">MKVFAGDLVISLSTVIEENNLNEDLVNKAHESLDTELFKEIELLLGAKGYAVSSLGVTLKEVANPKEATIKSIKRRTQEAKRNVKSVYGKANIKTFTID</sequence>
<dbReference type="Proteomes" id="UP001148125">
    <property type="component" value="Unassembled WGS sequence"/>
</dbReference>
<name>A0ABT5VF88_9BACI</name>
<organism evidence="1 2">
    <name type="scientific">Alkalihalobacterium chitinilyticum</name>
    <dbReference type="NCBI Taxonomy" id="2980103"/>
    <lineage>
        <taxon>Bacteria</taxon>
        <taxon>Bacillati</taxon>
        <taxon>Bacillota</taxon>
        <taxon>Bacilli</taxon>
        <taxon>Bacillales</taxon>
        <taxon>Bacillaceae</taxon>
        <taxon>Alkalihalobacterium</taxon>
    </lineage>
</organism>
<protein>
    <submittedName>
        <fullName evidence="1">Uncharacterized protein</fullName>
    </submittedName>
</protein>
<dbReference type="RefSeq" id="WP_275118737.1">
    <property type="nucleotide sequence ID" value="NZ_JAOTPO010000007.1"/>
</dbReference>
<evidence type="ECO:0000313" key="1">
    <source>
        <dbReference type="EMBL" id="MDE5414124.1"/>
    </source>
</evidence>
<keyword evidence="2" id="KW-1185">Reference proteome</keyword>